<reference evidence="1 2" key="2">
    <citation type="journal article" date="2022" name="Mol. Ecol. Resour.">
        <title>The genomes of chicory, endive, great burdock and yacon provide insights into Asteraceae paleo-polyploidization history and plant inulin production.</title>
        <authorList>
            <person name="Fan W."/>
            <person name="Wang S."/>
            <person name="Wang H."/>
            <person name="Wang A."/>
            <person name="Jiang F."/>
            <person name="Liu H."/>
            <person name="Zhao H."/>
            <person name="Xu D."/>
            <person name="Zhang Y."/>
        </authorList>
    </citation>
    <scope>NUCLEOTIDE SEQUENCE [LARGE SCALE GENOMIC DNA]</scope>
    <source>
        <strain evidence="2">cv. Yunnan</strain>
        <tissue evidence="1">Leaves</tissue>
    </source>
</reference>
<dbReference type="Proteomes" id="UP001056120">
    <property type="component" value="Linkage Group LG06"/>
</dbReference>
<organism evidence="1 2">
    <name type="scientific">Smallanthus sonchifolius</name>
    <dbReference type="NCBI Taxonomy" id="185202"/>
    <lineage>
        <taxon>Eukaryota</taxon>
        <taxon>Viridiplantae</taxon>
        <taxon>Streptophyta</taxon>
        <taxon>Embryophyta</taxon>
        <taxon>Tracheophyta</taxon>
        <taxon>Spermatophyta</taxon>
        <taxon>Magnoliopsida</taxon>
        <taxon>eudicotyledons</taxon>
        <taxon>Gunneridae</taxon>
        <taxon>Pentapetalae</taxon>
        <taxon>asterids</taxon>
        <taxon>campanulids</taxon>
        <taxon>Asterales</taxon>
        <taxon>Asteraceae</taxon>
        <taxon>Asteroideae</taxon>
        <taxon>Heliantheae alliance</taxon>
        <taxon>Millerieae</taxon>
        <taxon>Smallanthus</taxon>
    </lineage>
</organism>
<gene>
    <name evidence="1" type="ORF">L1987_17128</name>
</gene>
<accession>A0ACB9IYJ4</accession>
<evidence type="ECO:0000313" key="1">
    <source>
        <dbReference type="EMBL" id="KAI3812420.1"/>
    </source>
</evidence>
<sequence length="122" mass="13147">MIKGDALTANGFLNPDLDEAQIQFEQAAECFQKAVDQCPECEHYLQSLANTSKVTDLHNEIHKKGVLNQTQQSLGGGSAASSKSKKSAKNKSSDLTYDICGWIILAVGVIALVSMIKSHVPQ</sequence>
<protein>
    <submittedName>
        <fullName evidence="1">Uncharacterized protein</fullName>
    </submittedName>
</protein>
<evidence type="ECO:0000313" key="2">
    <source>
        <dbReference type="Proteomes" id="UP001056120"/>
    </source>
</evidence>
<proteinExistence type="predicted"/>
<comment type="caution">
    <text evidence="1">The sequence shown here is derived from an EMBL/GenBank/DDBJ whole genome shotgun (WGS) entry which is preliminary data.</text>
</comment>
<dbReference type="EMBL" id="CM042023">
    <property type="protein sequence ID" value="KAI3812420.1"/>
    <property type="molecule type" value="Genomic_DNA"/>
</dbReference>
<keyword evidence="2" id="KW-1185">Reference proteome</keyword>
<reference evidence="2" key="1">
    <citation type="journal article" date="2022" name="Mol. Ecol. Resour.">
        <title>The genomes of chicory, endive, great burdock and yacon provide insights into Asteraceae palaeo-polyploidization history and plant inulin production.</title>
        <authorList>
            <person name="Fan W."/>
            <person name="Wang S."/>
            <person name="Wang H."/>
            <person name="Wang A."/>
            <person name="Jiang F."/>
            <person name="Liu H."/>
            <person name="Zhao H."/>
            <person name="Xu D."/>
            <person name="Zhang Y."/>
        </authorList>
    </citation>
    <scope>NUCLEOTIDE SEQUENCE [LARGE SCALE GENOMIC DNA]</scope>
    <source>
        <strain evidence="2">cv. Yunnan</strain>
    </source>
</reference>
<name>A0ACB9IYJ4_9ASTR</name>